<keyword evidence="10" id="KW-0256">Endoplasmic reticulum</keyword>
<dbReference type="GO" id="GO:0004671">
    <property type="term" value="F:protein C-terminal S-isoprenylcysteine carboxyl O-methyltransferase activity"/>
    <property type="evidence" value="ECO:0007669"/>
    <property type="project" value="UniProtKB-EC"/>
</dbReference>
<dbReference type="EC" id="2.1.1.100" evidence="3 10"/>
<sequence length="308" mass="33956">MSTAADPAVDRSHASEFVVRRVREQQQQQQQSSDAGWRPPVPSATTSTINGTTTNTTTTMKESAGLDPSNYPGGKKSLSGIAIRAFLLGVILGICATVTIVLLVLSIPLWRVPFFLASLCLFHFLEYFITARYNTRHASVSAFLLSSNGWAYNVAHGSAIAECLLSHLLFPEGYSKWTAAVTATKLPLVVGLVLMVVGQSIRTLAMAQAGSNFNHTVQVERKQGHTLVTGGIYSVLRHPSYFGFFWWGLGTQLVLHNVTCFCAYAIVLWQFFASRIQRSEPVLEFQGFHDQKQSGMKKEEIKTISCLY</sequence>
<evidence type="ECO:0000313" key="13">
    <source>
        <dbReference type="Proteomes" id="UP000053958"/>
    </source>
</evidence>
<evidence type="ECO:0000256" key="10">
    <source>
        <dbReference type="RuleBase" id="RU362022"/>
    </source>
</evidence>
<feature type="compositionally biased region" description="Low complexity" evidence="11">
    <location>
        <begin position="45"/>
        <end position="59"/>
    </location>
</feature>
<comment type="similarity">
    <text evidence="2 10">Belongs to the class VI-like SAM-binding methyltransferase superfamily. Isoprenylcysteine carboxyl methyltransferase family.</text>
</comment>
<feature type="compositionally biased region" description="Basic and acidic residues" evidence="11">
    <location>
        <begin position="8"/>
        <end position="24"/>
    </location>
</feature>
<keyword evidence="5 12" id="KW-0808">Transferase</keyword>
<accession>A0A0F4YM68</accession>
<evidence type="ECO:0000256" key="9">
    <source>
        <dbReference type="ARBA" id="ARBA00023136"/>
    </source>
</evidence>
<evidence type="ECO:0000256" key="1">
    <source>
        <dbReference type="ARBA" id="ARBA00004141"/>
    </source>
</evidence>
<evidence type="ECO:0000256" key="7">
    <source>
        <dbReference type="ARBA" id="ARBA00022692"/>
    </source>
</evidence>
<feature type="transmembrane region" description="Helical" evidence="10">
    <location>
        <begin position="177"/>
        <end position="197"/>
    </location>
</feature>
<dbReference type="AlphaFoldDB" id="A0A0F4YM68"/>
<dbReference type="STRING" id="1408163.A0A0F4YM68"/>
<evidence type="ECO:0000256" key="2">
    <source>
        <dbReference type="ARBA" id="ARBA00009140"/>
    </source>
</evidence>
<protein>
    <recommendedName>
        <fullName evidence="3 10">Protein-S-isoprenylcysteine O-methyltransferase</fullName>
        <ecNumber evidence="3 10">2.1.1.100</ecNumber>
    </recommendedName>
</protein>
<dbReference type="Pfam" id="PF04140">
    <property type="entry name" value="ICMT"/>
    <property type="match status" value="1"/>
</dbReference>
<evidence type="ECO:0000256" key="3">
    <source>
        <dbReference type="ARBA" id="ARBA00012151"/>
    </source>
</evidence>
<dbReference type="PANTHER" id="PTHR12714:SF9">
    <property type="entry name" value="PROTEIN-S-ISOPRENYLCYSTEINE O-METHYLTRANSFERASE"/>
    <property type="match status" value="1"/>
</dbReference>
<dbReference type="GeneID" id="25319374"/>
<dbReference type="Proteomes" id="UP000053958">
    <property type="component" value="Unassembled WGS sequence"/>
</dbReference>
<comment type="caution">
    <text evidence="12">The sequence shown here is derived from an EMBL/GenBank/DDBJ whole genome shotgun (WGS) entry which is preliminary data.</text>
</comment>
<organism evidence="12 13">
    <name type="scientific">Rasamsonia emersonii (strain ATCC 16479 / CBS 393.64 / IMI 116815)</name>
    <dbReference type="NCBI Taxonomy" id="1408163"/>
    <lineage>
        <taxon>Eukaryota</taxon>
        <taxon>Fungi</taxon>
        <taxon>Dikarya</taxon>
        <taxon>Ascomycota</taxon>
        <taxon>Pezizomycotina</taxon>
        <taxon>Eurotiomycetes</taxon>
        <taxon>Eurotiomycetidae</taxon>
        <taxon>Eurotiales</taxon>
        <taxon>Trichocomaceae</taxon>
        <taxon>Rasamsonia</taxon>
    </lineage>
</organism>
<evidence type="ECO:0000256" key="8">
    <source>
        <dbReference type="ARBA" id="ARBA00022989"/>
    </source>
</evidence>
<gene>
    <name evidence="12" type="ORF">T310_7098</name>
</gene>
<proteinExistence type="inferred from homology"/>
<dbReference type="EMBL" id="LASV01000399">
    <property type="protein sequence ID" value="KKA18956.1"/>
    <property type="molecule type" value="Genomic_DNA"/>
</dbReference>
<dbReference type="OrthoDB" id="422086at2759"/>
<evidence type="ECO:0000313" key="12">
    <source>
        <dbReference type="EMBL" id="KKA18956.1"/>
    </source>
</evidence>
<comment type="subcellular location">
    <subcellularLocation>
        <location evidence="10">Endoplasmic reticulum membrane</location>
        <topology evidence="10">Multi-pass membrane protein</topology>
    </subcellularLocation>
    <subcellularLocation>
        <location evidence="1">Membrane</location>
        <topology evidence="1">Multi-pass membrane protein</topology>
    </subcellularLocation>
</comment>
<reference evidence="12 13" key="1">
    <citation type="submission" date="2015-04" db="EMBL/GenBank/DDBJ databases">
        <authorList>
            <person name="Heijne W.H."/>
            <person name="Fedorova N.D."/>
            <person name="Nierman W.C."/>
            <person name="Vollebregt A.W."/>
            <person name="Zhao Z."/>
            <person name="Wu L."/>
            <person name="Kumar M."/>
            <person name="Stam H."/>
            <person name="van den Berg M.A."/>
            <person name="Pel H.J."/>
        </authorList>
    </citation>
    <scope>NUCLEOTIDE SEQUENCE [LARGE SCALE GENOMIC DNA]</scope>
    <source>
        <strain evidence="12 13">CBS 393.64</strain>
    </source>
</reference>
<comment type="catalytic activity">
    <reaction evidence="10">
        <text>[protein]-C-terminal S-[(2E,6E)-farnesyl]-L-cysteine + S-adenosyl-L-methionine = [protein]-C-terminal S-[(2E,6E)-farnesyl]-L-cysteine methyl ester + S-adenosyl-L-homocysteine</text>
        <dbReference type="Rhea" id="RHEA:21672"/>
        <dbReference type="Rhea" id="RHEA-COMP:12125"/>
        <dbReference type="Rhea" id="RHEA-COMP:12126"/>
        <dbReference type="ChEBI" id="CHEBI:57856"/>
        <dbReference type="ChEBI" id="CHEBI:59789"/>
        <dbReference type="ChEBI" id="CHEBI:90510"/>
        <dbReference type="ChEBI" id="CHEBI:90511"/>
        <dbReference type="EC" id="2.1.1.100"/>
    </reaction>
</comment>
<keyword evidence="8 10" id="KW-1133">Transmembrane helix</keyword>
<feature type="region of interest" description="Disordered" evidence="11">
    <location>
        <begin position="1"/>
        <end position="68"/>
    </location>
</feature>
<keyword evidence="6 10" id="KW-0949">S-adenosyl-L-methionine</keyword>
<evidence type="ECO:0000256" key="11">
    <source>
        <dbReference type="SAM" id="MobiDB-lite"/>
    </source>
</evidence>
<name>A0A0F4YM68_RASE3</name>
<dbReference type="RefSeq" id="XP_013325568.1">
    <property type="nucleotide sequence ID" value="XM_013470114.1"/>
</dbReference>
<dbReference type="Gene3D" id="1.20.120.1630">
    <property type="match status" value="1"/>
</dbReference>
<dbReference type="GO" id="GO:0032259">
    <property type="term" value="P:methylation"/>
    <property type="evidence" value="ECO:0007669"/>
    <property type="project" value="UniProtKB-KW"/>
</dbReference>
<dbReference type="InterPro" id="IPR007269">
    <property type="entry name" value="ICMT_MeTrfase"/>
</dbReference>
<keyword evidence="13" id="KW-1185">Reference proteome</keyword>
<evidence type="ECO:0000256" key="6">
    <source>
        <dbReference type="ARBA" id="ARBA00022691"/>
    </source>
</evidence>
<keyword evidence="9 10" id="KW-0472">Membrane</keyword>
<keyword evidence="7 10" id="KW-0812">Transmembrane</keyword>
<feature type="transmembrane region" description="Helical" evidence="10">
    <location>
        <begin position="244"/>
        <end position="269"/>
    </location>
</feature>
<dbReference type="PROSITE" id="PS51564">
    <property type="entry name" value="SAM_ICMT"/>
    <property type="match status" value="1"/>
</dbReference>
<dbReference type="PANTHER" id="PTHR12714">
    <property type="entry name" value="PROTEIN-S ISOPRENYLCYSTEINE O-METHYLTRANSFERASE"/>
    <property type="match status" value="1"/>
</dbReference>
<evidence type="ECO:0000256" key="4">
    <source>
        <dbReference type="ARBA" id="ARBA00022603"/>
    </source>
</evidence>
<keyword evidence="4 10" id="KW-0489">Methyltransferase</keyword>
<dbReference type="InterPro" id="IPR025770">
    <property type="entry name" value="PPMT_MeTrfase"/>
</dbReference>
<feature type="transmembrane region" description="Helical" evidence="10">
    <location>
        <begin position="112"/>
        <end position="130"/>
    </location>
</feature>
<feature type="transmembrane region" description="Helical" evidence="10">
    <location>
        <begin position="81"/>
        <end position="105"/>
    </location>
</feature>
<evidence type="ECO:0000256" key="5">
    <source>
        <dbReference type="ARBA" id="ARBA00022679"/>
    </source>
</evidence>
<dbReference type="GO" id="GO:0005789">
    <property type="term" value="C:endoplasmic reticulum membrane"/>
    <property type="evidence" value="ECO:0007669"/>
    <property type="project" value="UniProtKB-SubCell"/>
</dbReference>